<dbReference type="AlphaFoldDB" id="A0A1V2JXY1"/>
<dbReference type="RefSeq" id="WP_076955054.1">
    <property type="nucleotide sequence ID" value="NZ_MNPW01000024.1"/>
</dbReference>
<accession>A0A1V2JXY1</accession>
<sequence>MNATCAELKVTFDLAKANFSKLVHQASAGKIITITQDGRALARLVAAELQPGRRIGAMKGKLIIPADFGSPLPDDTLDAFECRSICLT</sequence>
<proteinExistence type="inferred from homology"/>
<dbReference type="SUPFAM" id="SSF143120">
    <property type="entry name" value="YefM-like"/>
    <property type="match status" value="1"/>
</dbReference>
<evidence type="ECO:0000313" key="3">
    <source>
        <dbReference type="Proteomes" id="UP000189295"/>
    </source>
</evidence>
<gene>
    <name evidence="2" type="ORF">BLL36_28500</name>
</gene>
<name>A0A1V2JXY1_PSECE</name>
<protein>
    <submittedName>
        <fullName evidence="2">Antitoxin</fullName>
    </submittedName>
</protein>
<dbReference type="Proteomes" id="UP000189295">
    <property type="component" value="Unassembled WGS sequence"/>
</dbReference>
<dbReference type="InterPro" id="IPR036165">
    <property type="entry name" value="YefM-like_sf"/>
</dbReference>
<dbReference type="OrthoDB" id="9800503at2"/>
<dbReference type="EMBL" id="MNPW01000024">
    <property type="protein sequence ID" value="ONH49696.1"/>
    <property type="molecule type" value="Genomic_DNA"/>
</dbReference>
<evidence type="ECO:0000313" key="2">
    <source>
        <dbReference type="EMBL" id="ONH49696.1"/>
    </source>
</evidence>
<dbReference type="Gene3D" id="3.40.1620.10">
    <property type="entry name" value="YefM-like domain"/>
    <property type="match status" value="1"/>
</dbReference>
<reference evidence="2 3" key="1">
    <citation type="submission" date="2016-10" db="EMBL/GenBank/DDBJ databases">
        <title>Pseudomonas lactis sp. nov. and Pseudomonas paralactis sp. nov., isolated from bovine raw milk.</title>
        <authorList>
            <person name="Von Neubeck M."/>
            <person name="Huptas C."/>
            <person name="Glueck C."/>
            <person name="Krewinkel M."/>
            <person name="Stoeckel M."/>
            <person name="Stressler T."/>
            <person name="Fischer L."/>
            <person name="Hinrichs J."/>
            <person name="Scherer S."/>
            <person name="Wenning M."/>
        </authorList>
    </citation>
    <scope>NUCLEOTIDE SEQUENCE [LARGE SCALE GENOMIC DNA]</scope>
    <source>
        <strain evidence="2 3">DSM 17516</strain>
    </source>
</reference>
<comment type="similarity">
    <text evidence="1">Belongs to the phD/YefM antitoxin family.</text>
</comment>
<dbReference type="NCBIfam" id="TIGR01552">
    <property type="entry name" value="phd_fam"/>
    <property type="match status" value="1"/>
</dbReference>
<comment type="caution">
    <text evidence="2">The sequence shown here is derived from an EMBL/GenBank/DDBJ whole genome shotgun (WGS) entry which is preliminary data.</text>
</comment>
<organism evidence="2 3">
    <name type="scientific">Pseudomonas cedrina subsp. cedrina</name>
    <dbReference type="NCBI Taxonomy" id="76762"/>
    <lineage>
        <taxon>Bacteria</taxon>
        <taxon>Pseudomonadati</taxon>
        <taxon>Pseudomonadota</taxon>
        <taxon>Gammaproteobacteria</taxon>
        <taxon>Pseudomonadales</taxon>
        <taxon>Pseudomonadaceae</taxon>
        <taxon>Pseudomonas</taxon>
    </lineage>
</organism>
<evidence type="ECO:0000256" key="1">
    <source>
        <dbReference type="ARBA" id="ARBA00009981"/>
    </source>
</evidence>